<dbReference type="EMBL" id="CP037899">
    <property type="protein sequence ID" value="QDQ42913.1"/>
    <property type="molecule type" value="Genomic_DNA"/>
</dbReference>
<reference evidence="8" key="3">
    <citation type="submission" date="2019-03" db="EMBL/GenBank/DDBJ databases">
        <title>Complete genome of Methylacidiphilum kamchatkense Kam1.</title>
        <authorList>
            <person name="Kruse T."/>
            <person name="Murarilal Ratnadevi C."/>
            <person name="Erikstad H.-A."/>
            <person name="Birkeland N.-K."/>
        </authorList>
    </citation>
    <scope>NUCLEOTIDE SEQUENCE [LARGE SCALE GENOMIC DNA]</scope>
    <source>
        <strain evidence="8">kam1</strain>
    </source>
</reference>
<dbReference type="Pfam" id="PF01580">
    <property type="entry name" value="FtsK_SpoIIIE"/>
    <property type="match status" value="1"/>
</dbReference>
<evidence type="ECO:0000259" key="4">
    <source>
        <dbReference type="PROSITE" id="PS50901"/>
    </source>
</evidence>
<evidence type="ECO:0000313" key="8">
    <source>
        <dbReference type="Proteomes" id="UP000315925"/>
    </source>
</evidence>
<dbReference type="AlphaFoldDB" id="A0A0C1V5Z3"/>
<proteinExistence type="predicted"/>
<dbReference type="Pfam" id="PF12705">
    <property type="entry name" value="PDDEXK_1"/>
    <property type="match status" value="1"/>
</dbReference>
<sequence length="1054" mass="122765">MNPFEEQIVKDPRVLPDPPLSGLNERPLIFLLKKFEELGQKKELPKAYLLSSPEAGFGKTYLIGRLFQELKGKATLIYFYAIIDPHRFWINIFDRILTELSRPEEFINKGNNRSYTQFEIYTSRIIGNLLADLINDKLIEPQELIQKSLVRRVSNEFEVVEALRNAPNQKADFSNPSEKWIQWMQASYWDSLAHCCENALYKRGIDIGELYKLIPLFWIFFWYSANHDQRHREKCIEWLTGESLEEEDAKEIGLPTKYIKSLDSTVDDRNDLCWQRVCQFCNLASFARPFVFCFDQTERYGEDESLCRQFGSVIGSLVNECKNHLTILTTNSYDWEIRHRNYIHKANLDRIAYEKQLELEGLNRDQAIELIKQRMRRYPIEESKYRKLLEELPSFFSSQTKVGIRKFLQWAEQRLKDEPNRDDGPKGNDELEKIFNEEKKKFLSGQVIFQPDLFLEAIQSALFGKKESVQQIKHDYYSVCWQNEGHQITIYFGCDKSDNWKRWGAIAKKTLELFHSFQAERRRFLGVFLRSPELKEIPGKNWKATKEKETIDKAKKEGRLRIEAFDKDKTAEFYALAILYRNAISRDITYSKEEVEEFVSKKLSSWIDSLVASSSPPPQITPLPQPPLPTLTNGIEVTVSWIIDKISSNESLGPEKQPDSNLGDYFHKIIADISKEAKASHFIRPDELLKRLKEIIQDKIKGDIRAKGDLKKEEKRFLEEALYAFYKGLPEELARCDNRIDHLFWEIEKDIYADYVKKDSKKIKIIGRIDRLSKTTANAIELVDYKISRYEPSTENIDEKDKLQLALYSWMLKQSGQEPTRISLAYFHPNRKVIELNKNELERLFNLKIVTVLERIAINGNEPYKNYIEKLNEFFSKNKIDAKVSESKTAPQFIRFFVEKDVTVKLTNIVNRKKDIQLHLGLDVPPFIDADKNYVKIDVALPQIDCIVPWKEALKELKGDLAFPIGKTIDLEQSEWVIGDFTDSNFPHLLVAGTTGSGKSQFLKSLIGAILSKYPKKARVFLIDFKGTDFLPLKSINSHEEAENLLKQAVQANE</sequence>
<feature type="domain" description="FtsK" evidence="4">
    <location>
        <begin position="973"/>
        <end position="1054"/>
    </location>
</feature>
<dbReference type="GO" id="GO:0003677">
    <property type="term" value="F:DNA binding"/>
    <property type="evidence" value="ECO:0007669"/>
    <property type="project" value="InterPro"/>
</dbReference>
<evidence type="ECO:0000313" key="7">
    <source>
        <dbReference type="Proteomes" id="UP000031594"/>
    </source>
</evidence>
<dbReference type="Proteomes" id="UP000315925">
    <property type="component" value="Chromosome"/>
</dbReference>
<evidence type="ECO:0000256" key="3">
    <source>
        <dbReference type="PROSITE-ProRule" id="PRU00289"/>
    </source>
</evidence>
<dbReference type="SUPFAM" id="SSF52540">
    <property type="entry name" value="P-loop containing nucleoside triphosphate hydrolases"/>
    <property type="match status" value="2"/>
</dbReference>
<dbReference type="PROSITE" id="PS50901">
    <property type="entry name" value="FTSK"/>
    <property type="match status" value="1"/>
</dbReference>
<evidence type="ECO:0000313" key="5">
    <source>
        <dbReference type="EMBL" id="KIE59160.1"/>
    </source>
</evidence>
<dbReference type="GO" id="GO:0005524">
    <property type="term" value="F:ATP binding"/>
    <property type="evidence" value="ECO:0007669"/>
    <property type="project" value="UniProtKB-UniRule"/>
</dbReference>
<dbReference type="OrthoDB" id="8477079at2"/>
<protein>
    <submittedName>
        <fullName evidence="6">FtsK/SpoIIIE family protein</fullName>
    </submittedName>
</protein>
<name>A0A0C1V5Z3_9BACT</name>
<keyword evidence="1 3" id="KW-0547">Nucleotide-binding</keyword>
<accession>A0A0C1V5Z3</accession>
<dbReference type="Gene3D" id="3.30.980.40">
    <property type="match status" value="1"/>
</dbReference>
<dbReference type="STRING" id="1202785.A946_03920"/>
<dbReference type="KEGG" id="mkc:kam1_1698"/>
<keyword evidence="2 3" id="KW-0067">ATP-binding</keyword>
<dbReference type="EMBL" id="JQNX01000002">
    <property type="protein sequence ID" value="KIE59160.1"/>
    <property type="molecule type" value="Genomic_DNA"/>
</dbReference>
<dbReference type="PANTHER" id="PTHR22683">
    <property type="entry name" value="SPORULATION PROTEIN RELATED"/>
    <property type="match status" value="1"/>
</dbReference>
<dbReference type="InterPro" id="IPR011604">
    <property type="entry name" value="PDDEXK-like_dom_sf"/>
</dbReference>
<dbReference type="InterPro" id="IPR050206">
    <property type="entry name" value="FtsK/SpoIIIE/SftA"/>
</dbReference>
<gene>
    <name evidence="5" type="ORF">A946_03920</name>
    <name evidence="6" type="ORF">kam1_1698</name>
</gene>
<feature type="binding site" evidence="3">
    <location>
        <begin position="993"/>
        <end position="1000"/>
    </location>
    <ligand>
        <name>ATP</name>
        <dbReference type="ChEBI" id="CHEBI:30616"/>
    </ligand>
</feature>
<dbReference type="PANTHER" id="PTHR22683:SF41">
    <property type="entry name" value="DNA TRANSLOCASE FTSK"/>
    <property type="match status" value="1"/>
</dbReference>
<reference evidence="5 7" key="1">
    <citation type="submission" date="2014-08" db="EMBL/GenBank/DDBJ databases">
        <title>Methylacidiphilum kamchatkense strain Kam1 draft genome sequence.</title>
        <authorList>
            <person name="Birkeland N.-K."/>
            <person name="Erikstad H.A."/>
        </authorList>
    </citation>
    <scope>NUCLEOTIDE SEQUENCE [LARGE SCALE GENOMIC DNA]</scope>
    <source>
        <strain evidence="5 7">Kam1</strain>
    </source>
</reference>
<dbReference type="InterPro" id="IPR038726">
    <property type="entry name" value="PDDEXK_AddAB-type"/>
</dbReference>
<evidence type="ECO:0000256" key="2">
    <source>
        <dbReference type="ARBA" id="ARBA00022840"/>
    </source>
</evidence>
<dbReference type="InterPro" id="IPR002543">
    <property type="entry name" value="FtsK_dom"/>
</dbReference>
<dbReference type="CDD" id="cd01127">
    <property type="entry name" value="TrwB_TraG_TraD_VirD4"/>
    <property type="match status" value="1"/>
</dbReference>
<dbReference type="RefSeq" id="WP_039721043.1">
    <property type="nucleotide sequence ID" value="NZ_CP037899.1"/>
</dbReference>
<dbReference type="Gene3D" id="3.90.320.10">
    <property type="match status" value="1"/>
</dbReference>
<dbReference type="Gene3D" id="3.40.50.300">
    <property type="entry name" value="P-loop containing nucleotide triphosphate hydrolases"/>
    <property type="match status" value="1"/>
</dbReference>
<reference evidence="6" key="2">
    <citation type="journal article" date="2019" name="BMC Genomics">
        <title>Complete genome sequence analysis of the thermoacidophilic verrucomicrobial methanotroph 'Candidatus Methylacidiphilum kamchatkense' strain Kam1 and comparison with its closest relatives.</title>
        <authorList>
            <person name="Kruse T."/>
            <person name="Ratnadevi C.M."/>
            <person name="Erikstad H.A."/>
            <person name="Birkeland N.K."/>
        </authorList>
    </citation>
    <scope>NUCLEOTIDE SEQUENCE</scope>
    <source>
        <strain evidence="6">Kam1</strain>
    </source>
</reference>
<keyword evidence="7" id="KW-1185">Reference proteome</keyword>
<dbReference type="Proteomes" id="UP000031594">
    <property type="component" value="Unassembled WGS sequence"/>
</dbReference>
<organism evidence="6 8">
    <name type="scientific">Methylacidiphilum kamchatkense Kam1</name>
    <dbReference type="NCBI Taxonomy" id="1202785"/>
    <lineage>
        <taxon>Bacteria</taxon>
        <taxon>Pseudomonadati</taxon>
        <taxon>Verrucomicrobiota</taxon>
        <taxon>Methylacidiphilae</taxon>
        <taxon>Methylacidiphilales</taxon>
        <taxon>Methylacidiphilaceae</taxon>
        <taxon>Methylacidiphilum (ex Ratnadevi et al. 2023)</taxon>
    </lineage>
</organism>
<evidence type="ECO:0000313" key="6">
    <source>
        <dbReference type="EMBL" id="QDQ42913.1"/>
    </source>
</evidence>
<evidence type="ECO:0000256" key="1">
    <source>
        <dbReference type="ARBA" id="ARBA00022741"/>
    </source>
</evidence>
<dbReference type="InterPro" id="IPR027417">
    <property type="entry name" value="P-loop_NTPase"/>
</dbReference>